<evidence type="ECO:0000313" key="2">
    <source>
        <dbReference type="Proteomes" id="UP001206206"/>
    </source>
</evidence>
<gene>
    <name evidence="1" type="ORF">NON19_30550</name>
</gene>
<sequence length="133" mass="14551">MRNLSPLTEHVYPLPRRQGDSRLSPGLLESIAAQIAAHGFPPVCLPGDRAQLAAAVLDFLYNGPGRSDIEISGECVYPLPPRRKDDYRLSGDLLAGIGVVLAIHGFPPVELHLDQIQLAEVLRGFLYQEEQGQ</sequence>
<proteinExistence type="predicted"/>
<name>A0ABT1PLP1_9ACTN</name>
<organism evidence="1 2">
    <name type="scientific">Streptantibioticus rubrisoli</name>
    <dbReference type="NCBI Taxonomy" id="1387313"/>
    <lineage>
        <taxon>Bacteria</taxon>
        <taxon>Bacillati</taxon>
        <taxon>Actinomycetota</taxon>
        <taxon>Actinomycetes</taxon>
        <taxon>Kitasatosporales</taxon>
        <taxon>Streptomycetaceae</taxon>
        <taxon>Streptantibioticus</taxon>
    </lineage>
</organism>
<keyword evidence="2" id="KW-1185">Reference proteome</keyword>
<reference evidence="1 2" key="1">
    <citation type="submission" date="2022-06" db="EMBL/GenBank/DDBJ databases">
        <title>Draft genome sequence of type strain Streptomyces rubrisoli DSM 42083.</title>
        <authorList>
            <person name="Duangmal K."/>
            <person name="Klaysubun C."/>
        </authorList>
    </citation>
    <scope>NUCLEOTIDE SEQUENCE [LARGE SCALE GENOMIC DNA]</scope>
    <source>
        <strain evidence="1 2">DSM 42083</strain>
    </source>
</reference>
<dbReference type="EMBL" id="JANFNH010000060">
    <property type="protein sequence ID" value="MCQ4046272.1"/>
    <property type="molecule type" value="Genomic_DNA"/>
</dbReference>
<protein>
    <submittedName>
        <fullName evidence="1">Uncharacterized protein</fullName>
    </submittedName>
</protein>
<dbReference type="RefSeq" id="WP_255932440.1">
    <property type="nucleotide sequence ID" value="NZ_JANFNH010000060.1"/>
</dbReference>
<accession>A0ABT1PLP1</accession>
<dbReference type="Proteomes" id="UP001206206">
    <property type="component" value="Unassembled WGS sequence"/>
</dbReference>
<evidence type="ECO:0000313" key="1">
    <source>
        <dbReference type="EMBL" id="MCQ4046272.1"/>
    </source>
</evidence>
<comment type="caution">
    <text evidence="1">The sequence shown here is derived from an EMBL/GenBank/DDBJ whole genome shotgun (WGS) entry which is preliminary data.</text>
</comment>